<evidence type="ECO:0000259" key="6">
    <source>
        <dbReference type="Pfam" id="PF00107"/>
    </source>
</evidence>
<evidence type="ECO:0000256" key="2">
    <source>
        <dbReference type="ARBA" id="ARBA00008072"/>
    </source>
</evidence>
<sequence length="331" mass="35712">MNRRALYFVAAGVAEVRAEPMAPPAPGELLIATRLSAISPGTEMLVYRGQAPRDMAVDATIAALDGGFRFPLKFGYAAVGRVTALGPGVDPSWLGRDVFAFNPHESHFIAAVADVQPLPAGIDPESAVFLPNMETAVSFLMDGRPVIGERVVVVGQGVVGLLTTALLAQLPLESLTVIDPLPGRRAWAMRLGATAALSPDEAAETLGGAADLTYELSGRPEGLELAIALTGDYGRVVIGSWYGRKRVELDLGGRFHRAHIRLIGTQVSHLAPEWRGRWTKARRLAVAWEMIRRRRPGQLITHRIPFGRAAEAYALIDNNPDETAQIVLTYD</sequence>
<evidence type="ECO:0000313" key="7">
    <source>
        <dbReference type="EMBL" id="CUS05110.2"/>
    </source>
</evidence>
<dbReference type="OrthoDB" id="9769198at2"/>
<evidence type="ECO:0000256" key="1">
    <source>
        <dbReference type="ARBA" id="ARBA00001947"/>
    </source>
</evidence>
<dbReference type="AlphaFoldDB" id="A0A160T865"/>
<evidence type="ECO:0000313" key="8">
    <source>
        <dbReference type="Proteomes" id="UP000215027"/>
    </source>
</evidence>
<dbReference type="SUPFAM" id="SSF50129">
    <property type="entry name" value="GroES-like"/>
    <property type="match status" value="1"/>
</dbReference>
<dbReference type="PANTHER" id="PTHR43350:SF19">
    <property type="entry name" value="D-GULOSIDE 3-DEHYDROGENASE"/>
    <property type="match status" value="1"/>
</dbReference>
<accession>A0A160T865</accession>
<protein>
    <submittedName>
        <fullName evidence="7">Oxidoreductase</fullName>
    </submittedName>
</protein>
<dbReference type="EMBL" id="LN890655">
    <property type="protein sequence ID" value="CUS05110.2"/>
    <property type="molecule type" value="Genomic_DNA"/>
</dbReference>
<dbReference type="GO" id="GO:0016491">
    <property type="term" value="F:oxidoreductase activity"/>
    <property type="evidence" value="ECO:0007669"/>
    <property type="project" value="UniProtKB-KW"/>
</dbReference>
<comment type="similarity">
    <text evidence="2">Belongs to the zinc-containing alcohol dehydrogenase family.</text>
</comment>
<dbReference type="CDD" id="cd08255">
    <property type="entry name" value="2-desacetyl-2-hydroxyethyl_bacteriochlorophyllide_like"/>
    <property type="match status" value="1"/>
</dbReference>
<reference evidence="7" key="1">
    <citation type="submission" date="2016-01" db="EMBL/GenBank/DDBJ databases">
        <authorList>
            <person name="Mcilroy J.S."/>
            <person name="Karst M S."/>
            <person name="Albertsen M."/>
        </authorList>
    </citation>
    <scope>NUCLEOTIDE SEQUENCE</scope>
    <source>
        <strain evidence="7">Cfx-K</strain>
    </source>
</reference>
<dbReference type="Proteomes" id="UP000215027">
    <property type="component" value="Chromosome I"/>
</dbReference>
<comment type="cofactor">
    <cofactor evidence="1">
        <name>Zn(2+)</name>
        <dbReference type="ChEBI" id="CHEBI:29105"/>
    </cofactor>
</comment>
<name>A0A160T865_9CHLR</name>
<evidence type="ECO:0000256" key="4">
    <source>
        <dbReference type="ARBA" id="ARBA00022833"/>
    </source>
</evidence>
<keyword evidence="3" id="KW-0479">Metal-binding</keyword>
<dbReference type="Gene3D" id="3.40.50.720">
    <property type="entry name" value="NAD(P)-binding Rossmann-like Domain"/>
    <property type="match status" value="1"/>
</dbReference>
<keyword evidence="5" id="KW-0560">Oxidoreductase</keyword>
<keyword evidence="8" id="KW-1185">Reference proteome</keyword>
<dbReference type="KEGG" id="pbf:CFX0092_A3232"/>
<dbReference type="PANTHER" id="PTHR43350">
    <property type="entry name" value="NAD-DEPENDENT ALCOHOL DEHYDROGENASE"/>
    <property type="match status" value="1"/>
</dbReference>
<evidence type="ECO:0000256" key="5">
    <source>
        <dbReference type="ARBA" id="ARBA00023002"/>
    </source>
</evidence>
<keyword evidence="4" id="KW-0862">Zinc</keyword>
<dbReference type="RefSeq" id="WP_095044358.1">
    <property type="nucleotide sequence ID" value="NZ_LN890655.1"/>
</dbReference>
<feature type="domain" description="Alcohol dehydrogenase-like C-terminal" evidence="6">
    <location>
        <begin position="159"/>
        <end position="275"/>
    </location>
</feature>
<dbReference type="SUPFAM" id="SSF51735">
    <property type="entry name" value="NAD(P)-binding Rossmann-fold domains"/>
    <property type="match status" value="1"/>
</dbReference>
<dbReference type="Gene3D" id="3.90.180.10">
    <property type="entry name" value="Medium-chain alcohol dehydrogenases, catalytic domain"/>
    <property type="match status" value="2"/>
</dbReference>
<dbReference type="InterPro" id="IPR036291">
    <property type="entry name" value="NAD(P)-bd_dom_sf"/>
</dbReference>
<dbReference type="GO" id="GO:0046872">
    <property type="term" value="F:metal ion binding"/>
    <property type="evidence" value="ECO:0007669"/>
    <property type="project" value="UniProtKB-KW"/>
</dbReference>
<dbReference type="InterPro" id="IPR013149">
    <property type="entry name" value="ADH-like_C"/>
</dbReference>
<evidence type="ECO:0000256" key="3">
    <source>
        <dbReference type="ARBA" id="ARBA00022723"/>
    </source>
</evidence>
<dbReference type="Pfam" id="PF00107">
    <property type="entry name" value="ADH_zinc_N"/>
    <property type="match status" value="1"/>
</dbReference>
<proteinExistence type="inferred from homology"/>
<organism evidence="7 8">
    <name type="scientific">Candidatus Promineifilum breve</name>
    <dbReference type="NCBI Taxonomy" id="1806508"/>
    <lineage>
        <taxon>Bacteria</taxon>
        <taxon>Bacillati</taxon>
        <taxon>Chloroflexota</taxon>
        <taxon>Ardenticatenia</taxon>
        <taxon>Candidatus Promineifilales</taxon>
        <taxon>Candidatus Promineifilaceae</taxon>
        <taxon>Candidatus Promineifilum</taxon>
    </lineage>
</organism>
<dbReference type="InterPro" id="IPR011032">
    <property type="entry name" value="GroES-like_sf"/>
</dbReference>
<gene>
    <name evidence="7" type="ORF">CFX0092_A3232</name>
</gene>